<dbReference type="PANTHER" id="PTHR43640:SF1">
    <property type="entry name" value="THIOREDOXIN-DEPENDENT PEROXIREDOXIN"/>
    <property type="match status" value="1"/>
</dbReference>
<feature type="domain" description="Thioredoxin" evidence="2">
    <location>
        <begin position="28"/>
        <end position="180"/>
    </location>
</feature>
<evidence type="ECO:0000313" key="3">
    <source>
        <dbReference type="EMBL" id="SDD11569.1"/>
    </source>
</evidence>
<feature type="signal peptide" evidence="1">
    <location>
        <begin position="1"/>
        <end position="26"/>
    </location>
</feature>
<sequence>MNRIALSRLAFASLAAFGLTVGSASAAPEIGAAAPSFTLTDADGKTHSLEDFRGKTVVLEWTNHDCPFVKKHYNGENMQKQQREAAESGVVWLTVNSSAPGKQGHVSADQAKQIAAGWNAANAAYLFDADGTVGRAYAAKTTPHMYVIDGEGVLRYNGAIDSIPSADVADIPKATQYVPTGLSELAAGGSISTAVTQPYGCSIKYADS</sequence>
<dbReference type="Pfam" id="PF00578">
    <property type="entry name" value="AhpC-TSA"/>
    <property type="match status" value="1"/>
</dbReference>
<dbReference type="GO" id="GO:0016491">
    <property type="term" value="F:oxidoreductase activity"/>
    <property type="evidence" value="ECO:0007669"/>
    <property type="project" value="InterPro"/>
</dbReference>
<dbReference type="GO" id="GO:0016209">
    <property type="term" value="F:antioxidant activity"/>
    <property type="evidence" value="ECO:0007669"/>
    <property type="project" value="InterPro"/>
</dbReference>
<evidence type="ECO:0000256" key="1">
    <source>
        <dbReference type="SAM" id="SignalP"/>
    </source>
</evidence>
<dbReference type="AlphaFoldDB" id="A0A1G6S3Y8"/>
<dbReference type="Proteomes" id="UP000199603">
    <property type="component" value="Unassembled WGS sequence"/>
</dbReference>
<dbReference type="OrthoDB" id="9781543at2"/>
<dbReference type="CDD" id="cd02969">
    <property type="entry name" value="PRX_like1"/>
    <property type="match status" value="1"/>
</dbReference>
<organism evidence="3 4">
    <name type="scientific">Aquimonas voraii</name>
    <dbReference type="NCBI Taxonomy" id="265719"/>
    <lineage>
        <taxon>Bacteria</taxon>
        <taxon>Pseudomonadati</taxon>
        <taxon>Pseudomonadota</taxon>
        <taxon>Gammaproteobacteria</taxon>
        <taxon>Lysobacterales</taxon>
        <taxon>Lysobacteraceae</taxon>
        <taxon>Aquimonas</taxon>
    </lineage>
</organism>
<dbReference type="InterPro" id="IPR013766">
    <property type="entry name" value="Thioredoxin_domain"/>
</dbReference>
<dbReference type="InterPro" id="IPR000866">
    <property type="entry name" value="AhpC/TSA"/>
</dbReference>
<keyword evidence="4" id="KW-1185">Reference proteome</keyword>
<reference evidence="3 4" key="1">
    <citation type="submission" date="2016-10" db="EMBL/GenBank/DDBJ databases">
        <authorList>
            <person name="de Groot N.N."/>
        </authorList>
    </citation>
    <scope>NUCLEOTIDE SEQUENCE [LARGE SCALE GENOMIC DNA]</scope>
    <source>
        <strain evidence="3 4">DSM 16957</strain>
    </source>
</reference>
<proteinExistence type="predicted"/>
<dbReference type="InterPro" id="IPR036249">
    <property type="entry name" value="Thioredoxin-like_sf"/>
</dbReference>
<dbReference type="SUPFAM" id="SSF52833">
    <property type="entry name" value="Thioredoxin-like"/>
    <property type="match status" value="1"/>
</dbReference>
<protein>
    <submittedName>
        <fullName evidence="3">Peroxiredoxin</fullName>
    </submittedName>
</protein>
<evidence type="ECO:0000313" key="4">
    <source>
        <dbReference type="Proteomes" id="UP000199603"/>
    </source>
</evidence>
<accession>A0A1G6S3Y8</accession>
<dbReference type="InterPro" id="IPR047262">
    <property type="entry name" value="PRX-like1"/>
</dbReference>
<dbReference type="RefSeq" id="WP_091237962.1">
    <property type="nucleotide sequence ID" value="NZ_FNAG01000001.1"/>
</dbReference>
<dbReference type="PROSITE" id="PS51352">
    <property type="entry name" value="THIOREDOXIN_2"/>
    <property type="match status" value="1"/>
</dbReference>
<gene>
    <name evidence="3" type="ORF">SAMN04488509_101291</name>
</gene>
<dbReference type="PANTHER" id="PTHR43640">
    <property type="entry name" value="OS07G0260300 PROTEIN"/>
    <property type="match status" value="1"/>
</dbReference>
<feature type="chain" id="PRO_5011585636" evidence="1">
    <location>
        <begin position="27"/>
        <end position="208"/>
    </location>
</feature>
<dbReference type="Gene3D" id="3.40.30.10">
    <property type="entry name" value="Glutaredoxin"/>
    <property type="match status" value="1"/>
</dbReference>
<evidence type="ECO:0000259" key="2">
    <source>
        <dbReference type="PROSITE" id="PS51352"/>
    </source>
</evidence>
<keyword evidence="1" id="KW-0732">Signal</keyword>
<name>A0A1G6S3Y8_9GAMM</name>
<dbReference type="STRING" id="265719.SAMN04488509_101291"/>
<dbReference type="EMBL" id="FNAG01000001">
    <property type="protein sequence ID" value="SDD11569.1"/>
    <property type="molecule type" value="Genomic_DNA"/>
</dbReference>